<dbReference type="Proteomes" id="UP001524435">
    <property type="component" value="Unassembled WGS sequence"/>
</dbReference>
<feature type="domain" description="CBS" evidence="12">
    <location>
        <begin position="295"/>
        <end position="355"/>
    </location>
</feature>
<dbReference type="InterPro" id="IPR002550">
    <property type="entry name" value="CNNM"/>
</dbReference>
<dbReference type="CDD" id="cd04590">
    <property type="entry name" value="CBS_pair_CorC_HlyC_assoc"/>
    <property type="match status" value="1"/>
</dbReference>
<comment type="similarity">
    <text evidence="2">Belongs to the UPF0053 family.</text>
</comment>
<dbReference type="InterPro" id="IPR046342">
    <property type="entry name" value="CBS_dom_sf"/>
</dbReference>
<keyword evidence="7 9" id="KW-0129">CBS domain</keyword>
<dbReference type="InterPro" id="IPR005170">
    <property type="entry name" value="Transptr-assoc_dom"/>
</dbReference>
<comment type="subcellular location">
    <subcellularLocation>
        <location evidence="1">Cell membrane</location>
        <topology evidence="1">Multi-pass membrane protein</topology>
    </subcellularLocation>
</comment>
<evidence type="ECO:0000256" key="2">
    <source>
        <dbReference type="ARBA" id="ARBA00006337"/>
    </source>
</evidence>
<evidence type="ECO:0000313" key="15">
    <source>
        <dbReference type="Proteomes" id="UP001524435"/>
    </source>
</evidence>
<keyword evidence="3" id="KW-1003">Cell membrane</keyword>
<feature type="domain" description="CBS" evidence="12">
    <location>
        <begin position="234"/>
        <end position="294"/>
    </location>
</feature>
<keyword evidence="8 10" id="KW-0472">Membrane</keyword>
<dbReference type="PANTHER" id="PTHR22777:SF32">
    <property type="entry name" value="UPF0053 INNER MEMBRANE PROTEIN YFJD"/>
    <property type="match status" value="1"/>
</dbReference>
<dbReference type="InterPro" id="IPR000644">
    <property type="entry name" value="CBS_dom"/>
</dbReference>
<gene>
    <name evidence="14" type="ORF">NE663_09595</name>
</gene>
<evidence type="ECO:0000256" key="1">
    <source>
        <dbReference type="ARBA" id="ARBA00004651"/>
    </source>
</evidence>
<dbReference type="PROSITE" id="PS51371">
    <property type="entry name" value="CBS"/>
    <property type="match status" value="2"/>
</dbReference>
<dbReference type="SUPFAM" id="SSF54631">
    <property type="entry name" value="CBS-domain pair"/>
    <property type="match status" value="1"/>
</dbReference>
<dbReference type="Pfam" id="PF01595">
    <property type="entry name" value="CNNM"/>
    <property type="match status" value="1"/>
</dbReference>
<dbReference type="Pfam" id="PF00571">
    <property type="entry name" value="CBS"/>
    <property type="match status" value="2"/>
</dbReference>
<dbReference type="InterPro" id="IPR044751">
    <property type="entry name" value="Ion_transp-like_CBS"/>
</dbReference>
<dbReference type="PROSITE" id="PS51846">
    <property type="entry name" value="CNNM"/>
    <property type="match status" value="1"/>
</dbReference>
<dbReference type="PANTHER" id="PTHR22777">
    <property type="entry name" value="HEMOLYSIN-RELATED"/>
    <property type="match status" value="1"/>
</dbReference>
<organism evidence="14 15">
    <name type="scientific">Massilicoli timonensis</name>
    <dbReference type="NCBI Taxonomy" id="2015901"/>
    <lineage>
        <taxon>Bacteria</taxon>
        <taxon>Bacillati</taxon>
        <taxon>Bacillota</taxon>
        <taxon>Erysipelotrichia</taxon>
        <taxon>Erysipelotrichales</taxon>
        <taxon>Erysipelotrichaceae</taxon>
        <taxon>Massilicoli</taxon>
    </lineage>
</organism>
<dbReference type="InterPro" id="IPR016169">
    <property type="entry name" value="FAD-bd_PCMH_sub2"/>
</dbReference>
<evidence type="ECO:0000256" key="7">
    <source>
        <dbReference type="ARBA" id="ARBA00023122"/>
    </source>
</evidence>
<feature type="transmembrane region" description="Helical" evidence="11">
    <location>
        <begin position="36"/>
        <end position="57"/>
    </location>
</feature>
<evidence type="ECO:0000313" key="14">
    <source>
        <dbReference type="EMBL" id="MCQ5122509.1"/>
    </source>
</evidence>
<evidence type="ECO:0000256" key="5">
    <source>
        <dbReference type="ARBA" id="ARBA00022737"/>
    </source>
</evidence>
<comment type="caution">
    <text evidence="14">The sequence shown here is derived from an EMBL/GenBank/DDBJ whole genome shotgun (WGS) entry which is preliminary data.</text>
</comment>
<reference evidence="14 15" key="1">
    <citation type="submission" date="2022-06" db="EMBL/GenBank/DDBJ databases">
        <title>Isolation of gut microbiota from human fecal samples.</title>
        <authorList>
            <person name="Pamer E.G."/>
            <person name="Barat B."/>
            <person name="Waligurski E."/>
            <person name="Medina S."/>
            <person name="Paddock L."/>
            <person name="Mostad J."/>
        </authorList>
    </citation>
    <scope>NUCLEOTIDE SEQUENCE [LARGE SCALE GENOMIC DNA]</scope>
    <source>
        <strain evidence="14 15">DFI.6.1</strain>
    </source>
</reference>
<evidence type="ECO:0000256" key="9">
    <source>
        <dbReference type="PROSITE-ProRule" id="PRU00703"/>
    </source>
</evidence>
<keyword evidence="15" id="KW-1185">Reference proteome</keyword>
<evidence type="ECO:0000256" key="11">
    <source>
        <dbReference type="SAM" id="Phobius"/>
    </source>
</evidence>
<dbReference type="Gene3D" id="3.10.580.10">
    <property type="entry name" value="CBS-domain"/>
    <property type="match status" value="1"/>
</dbReference>
<name>A0ABT1SMR8_9FIRM</name>
<feature type="transmembrane region" description="Helical" evidence="11">
    <location>
        <begin position="152"/>
        <end position="177"/>
    </location>
</feature>
<evidence type="ECO:0000256" key="8">
    <source>
        <dbReference type="ARBA" id="ARBA00023136"/>
    </source>
</evidence>
<dbReference type="SUPFAM" id="SSF56176">
    <property type="entry name" value="FAD-binding/transporter-associated domain-like"/>
    <property type="match status" value="1"/>
</dbReference>
<dbReference type="EMBL" id="JANGCH010000016">
    <property type="protein sequence ID" value="MCQ5122509.1"/>
    <property type="molecule type" value="Genomic_DNA"/>
</dbReference>
<dbReference type="RefSeq" id="WP_102266629.1">
    <property type="nucleotide sequence ID" value="NZ_CALVCM010000003.1"/>
</dbReference>
<feature type="domain" description="CNNM transmembrane" evidence="13">
    <location>
        <begin position="29"/>
        <end position="215"/>
    </location>
</feature>
<dbReference type="Pfam" id="PF03471">
    <property type="entry name" value="CorC_HlyC"/>
    <property type="match status" value="1"/>
</dbReference>
<sequence length="463" mass="52475">MPFRMFLAEWLLQKAAIHERNEEVIEYMDDVPEQTLIILVVFLVLCSAFFSASETAYSTCNKIRLKQMHNRGNAKAGKVLALAENYDQLISGILVGNNFVNIFATTIATMLFTSLLGSTQGPSVSTVVMTVTILIFGEITPKTLARYRPDAFAMFAYPLLKATIVLLTPIVFLFNVWQKLVGSFFKDDDNQGMSGEELITMIEEVEKEGNLEKEESELIQSAIEFSEVDIADIYTPRVDMIAFDLDDSREELAQLFQNYPYSRIPLYRKSVDNIVGFIHYRDFFELGDDQPIESVIQIPAYLPLTTSISDALKEFQSRKVHLGVVFDEFGGTAGIITLEDIIEELVGEIWDEHDEVKEEILPMGDDIYKIDGTVNIDDVFELYDLYEDDIYDSNTLSGFIIEISEHVPAVNEVIYFKNLEFKILQADGKTIRWVLVSKADISEEEENAAVLQAEAEIQPTDEK</sequence>
<feature type="transmembrane region" description="Helical" evidence="11">
    <location>
        <begin position="123"/>
        <end position="140"/>
    </location>
</feature>
<keyword evidence="5" id="KW-0677">Repeat</keyword>
<feature type="transmembrane region" description="Helical" evidence="11">
    <location>
        <begin position="99"/>
        <end position="117"/>
    </location>
</feature>
<keyword evidence="6 10" id="KW-1133">Transmembrane helix</keyword>
<protein>
    <submittedName>
        <fullName evidence="14">Hemolysin family protein</fullName>
    </submittedName>
</protein>
<evidence type="ECO:0000256" key="4">
    <source>
        <dbReference type="ARBA" id="ARBA00022692"/>
    </source>
</evidence>
<evidence type="ECO:0000256" key="10">
    <source>
        <dbReference type="PROSITE-ProRule" id="PRU01193"/>
    </source>
</evidence>
<accession>A0ABT1SMR8</accession>
<evidence type="ECO:0000256" key="6">
    <source>
        <dbReference type="ARBA" id="ARBA00022989"/>
    </source>
</evidence>
<proteinExistence type="inferred from homology"/>
<dbReference type="InterPro" id="IPR036318">
    <property type="entry name" value="FAD-bd_PCMH-like_sf"/>
</dbReference>
<evidence type="ECO:0000259" key="12">
    <source>
        <dbReference type="PROSITE" id="PS51371"/>
    </source>
</evidence>
<evidence type="ECO:0000259" key="13">
    <source>
        <dbReference type="PROSITE" id="PS51846"/>
    </source>
</evidence>
<evidence type="ECO:0000256" key="3">
    <source>
        <dbReference type="ARBA" id="ARBA00022475"/>
    </source>
</evidence>
<keyword evidence="4 10" id="KW-0812">Transmembrane</keyword>
<dbReference type="Gene3D" id="3.30.465.10">
    <property type="match status" value="1"/>
</dbReference>
<dbReference type="SMART" id="SM01091">
    <property type="entry name" value="CorC_HlyC"/>
    <property type="match status" value="1"/>
</dbReference>